<evidence type="ECO:0000313" key="3">
    <source>
        <dbReference type="Proteomes" id="UP000067598"/>
    </source>
</evidence>
<dbReference type="InterPro" id="IPR002543">
    <property type="entry name" value="FtsK_dom"/>
</dbReference>
<dbReference type="Proteomes" id="UP000067598">
    <property type="component" value="Unassembled WGS sequence"/>
</dbReference>
<protein>
    <recommendedName>
        <fullName evidence="1">FtsK domain-containing protein</fullName>
    </recommendedName>
</protein>
<dbReference type="RefSeq" id="WP_060462424.1">
    <property type="nucleotide sequence ID" value="NZ_AP025162.1"/>
</dbReference>
<comment type="caution">
    <text evidence="2">The sequence shown here is derived from an EMBL/GenBank/DDBJ whole genome shotgun (WGS) entry which is preliminary data.</text>
</comment>
<dbReference type="GO" id="GO:0003677">
    <property type="term" value="F:DNA binding"/>
    <property type="evidence" value="ECO:0007669"/>
    <property type="project" value="InterPro"/>
</dbReference>
<dbReference type="Gene3D" id="3.40.50.300">
    <property type="entry name" value="P-loop containing nucleotide triphosphate hydrolases"/>
    <property type="match status" value="1"/>
</dbReference>
<evidence type="ECO:0000259" key="1">
    <source>
        <dbReference type="Pfam" id="PF01580"/>
    </source>
</evidence>
<dbReference type="EMBL" id="LJGP01000039">
    <property type="protein sequence ID" value="KWU03165.1"/>
    <property type="molecule type" value="Genomic_DNA"/>
</dbReference>
<feature type="domain" description="FtsK" evidence="1">
    <location>
        <begin position="14"/>
        <end position="152"/>
    </location>
</feature>
<dbReference type="AlphaFoldDB" id="A0A109DD14"/>
<dbReference type="InterPro" id="IPR027417">
    <property type="entry name" value="P-loop_NTPase"/>
</dbReference>
<evidence type="ECO:0000313" key="2">
    <source>
        <dbReference type="EMBL" id="KWU03165.1"/>
    </source>
</evidence>
<dbReference type="Pfam" id="PF01580">
    <property type="entry name" value="FtsK_SpoIIIE"/>
    <property type="match status" value="1"/>
</dbReference>
<proteinExistence type="predicted"/>
<dbReference type="PATRIC" id="fig|47770.28.peg.1254"/>
<accession>A0A109DD14</accession>
<sequence length="169" mass="18365">MKTTSKVLLAPDCIVDWKASPHMIVSGVTGSTKTNTIEDVLLSTMSAKSRLNAQELGMCAKAYVIDGKGSDLASLKALHPAVTPNQAARTLRILTKDMHMRYEHFSGDFGKTASDYSVNGKSVRDVVLIIDELAVLLNDPKLRSEILRYLFDLLVAARQASIYVSPLGA</sequence>
<gene>
    <name evidence="2" type="ORF">AEL95_08885</name>
</gene>
<reference evidence="2 3" key="1">
    <citation type="journal article" date="2016" name="Microbiology (Mosc.)">
        <title>Comparison of Lactobacillus crispatus isolates from Lactobacillus-dominated vaginal microbiomes with isolates from microbiomes containing bacterial vaginosis-associated bacteria.</title>
        <authorList>
            <person name="Abdelmaksoud A.A."/>
            <person name="Koparde V.N."/>
            <person name="Sheth N.U."/>
            <person name="Serrano M.G."/>
            <person name="Glascock A.L."/>
            <person name="Fettweis J.M."/>
            <person name="Strauss Iii J.F."/>
            <person name="Buck G.A."/>
            <person name="Jefferson K.K."/>
        </authorList>
    </citation>
    <scope>NUCLEOTIDE SEQUENCE [LARGE SCALE GENOMIC DNA]</scope>
    <source>
        <strain evidence="2 3">VMC3</strain>
    </source>
</reference>
<name>A0A109DD14_9LACO</name>
<organism evidence="2 3">
    <name type="scientific">Lactobacillus crispatus</name>
    <dbReference type="NCBI Taxonomy" id="47770"/>
    <lineage>
        <taxon>Bacteria</taxon>
        <taxon>Bacillati</taxon>
        <taxon>Bacillota</taxon>
        <taxon>Bacilli</taxon>
        <taxon>Lactobacillales</taxon>
        <taxon>Lactobacillaceae</taxon>
        <taxon>Lactobacillus</taxon>
    </lineage>
</organism>
<dbReference type="GO" id="GO:0005524">
    <property type="term" value="F:ATP binding"/>
    <property type="evidence" value="ECO:0007669"/>
    <property type="project" value="InterPro"/>
</dbReference>